<comment type="caution">
    <text evidence="1">The sequence shown here is derived from an EMBL/GenBank/DDBJ whole genome shotgun (WGS) entry which is preliminary data.</text>
</comment>
<gene>
    <name evidence="1" type="ORF">EAX62_00425</name>
</gene>
<dbReference type="RefSeq" id="WP_121899727.1">
    <property type="nucleotide sequence ID" value="NZ_REFW01000001.1"/>
</dbReference>
<accession>A0A3M0G822</accession>
<dbReference type="PANTHER" id="PTHR43611">
    <property type="entry name" value="ALPHA-D-GLUCOSE 1-PHOSPHATE PHOSPHATASE"/>
    <property type="match status" value="1"/>
</dbReference>
<reference evidence="1 2" key="1">
    <citation type="submission" date="2018-10" db="EMBL/GenBank/DDBJ databases">
        <title>Tessaracoccus antarcticuss sp. nov., isolated from sediment.</title>
        <authorList>
            <person name="Zhou L.Y."/>
            <person name="Du Z.J."/>
        </authorList>
    </citation>
    <scope>NUCLEOTIDE SEQUENCE [LARGE SCALE GENOMIC DNA]</scope>
    <source>
        <strain evidence="1 2">JDX10</strain>
    </source>
</reference>
<dbReference type="SFLD" id="SFLDG01129">
    <property type="entry name" value="C1.5:_HAD__Beta-PGM__Phosphata"/>
    <property type="match status" value="1"/>
</dbReference>
<dbReference type="AlphaFoldDB" id="A0A3M0G822"/>
<proteinExistence type="predicted"/>
<dbReference type="SUPFAM" id="SSF56784">
    <property type="entry name" value="HAD-like"/>
    <property type="match status" value="1"/>
</dbReference>
<name>A0A3M0G822_9ACTN</name>
<protein>
    <submittedName>
        <fullName evidence="1">HAD family phosphatase</fullName>
    </submittedName>
</protein>
<dbReference type="InterPro" id="IPR006439">
    <property type="entry name" value="HAD-SF_hydro_IA"/>
</dbReference>
<dbReference type="NCBIfam" id="TIGR01509">
    <property type="entry name" value="HAD-SF-IA-v3"/>
    <property type="match status" value="1"/>
</dbReference>
<dbReference type="InterPro" id="IPR023214">
    <property type="entry name" value="HAD_sf"/>
</dbReference>
<keyword evidence="2" id="KW-1185">Reference proteome</keyword>
<dbReference type="Pfam" id="PF00702">
    <property type="entry name" value="Hydrolase"/>
    <property type="match status" value="1"/>
</dbReference>
<dbReference type="CDD" id="cd02603">
    <property type="entry name" value="HAD_sEH-N_like"/>
    <property type="match status" value="1"/>
</dbReference>
<dbReference type="OrthoDB" id="9795007at2"/>
<dbReference type="PANTHER" id="PTHR43611:SF3">
    <property type="entry name" value="FLAVIN MONONUCLEOTIDE HYDROLASE 1, CHLOROPLATIC"/>
    <property type="match status" value="1"/>
</dbReference>
<sequence>MIKAVVFDLGGVLASPPSLLPLLAARMGTTHARVAEHYWSGRDAYDAGGSTQDYWGPLVAAAGGSASEGLLDELALLDASVWSELRPQAWQVLRDCRSAGVIVAILSNSPHAVQSAADGAQWRRDVDHLFVSATLGMMKPDPAIYRAVADQLGLPGAELAFIDDKQANVDGALAVGWRAHLWTDDADTRDWLVAVGVLER</sequence>
<dbReference type="EMBL" id="REFW01000001">
    <property type="protein sequence ID" value="RMB61181.1"/>
    <property type="molecule type" value="Genomic_DNA"/>
</dbReference>
<dbReference type="SFLD" id="SFLDS00003">
    <property type="entry name" value="Haloacid_Dehalogenase"/>
    <property type="match status" value="1"/>
</dbReference>
<evidence type="ECO:0000313" key="1">
    <source>
        <dbReference type="EMBL" id="RMB61181.1"/>
    </source>
</evidence>
<dbReference type="InterPro" id="IPR036412">
    <property type="entry name" value="HAD-like_sf"/>
</dbReference>
<organism evidence="1 2">
    <name type="scientific">Tessaracoccus antarcticus</name>
    <dbReference type="NCBI Taxonomy" id="2479848"/>
    <lineage>
        <taxon>Bacteria</taxon>
        <taxon>Bacillati</taxon>
        <taxon>Actinomycetota</taxon>
        <taxon>Actinomycetes</taxon>
        <taxon>Propionibacteriales</taxon>
        <taxon>Propionibacteriaceae</taxon>
        <taxon>Tessaracoccus</taxon>
    </lineage>
</organism>
<dbReference type="Proteomes" id="UP000275256">
    <property type="component" value="Unassembled WGS sequence"/>
</dbReference>
<evidence type="ECO:0000313" key="2">
    <source>
        <dbReference type="Proteomes" id="UP000275256"/>
    </source>
</evidence>
<dbReference type="PRINTS" id="PR00413">
    <property type="entry name" value="HADHALOGNASE"/>
</dbReference>
<dbReference type="Gene3D" id="3.40.50.1000">
    <property type="entry name" value="HAD superfamily/HAD-like"/>
    <property type="match status" value="1"/>
</dbReference>